<feature type="transmembrane region" description="Helical" evidence="1">
    <location>
        <begin position="91"/>
        <end position="114"/>
    </location>
</feature>
<comment type="caution">
    <text evidence="2">The sequence shown here is derived from an EMBL/GenBank/DDBJ whole genome shotgun (WGS) entry which is preliminary data.</text>
</comment>
<organism evidence="2 3">
    <name type="scientific">Natronogracilivirga saccharolytica</name>
    <dbReference type="NCBI Taxonomy" id="2812953"/>
    <lineage>
        <taxon>Bacteria</taxon>
        <taxon>Pseudomonadati</taxon>
        <taxon>Balneolota</taxon>
        <taxon>Balneolia</taxon>
        <taxon>Balneolales</taxon>
        <taxon>Cyclonatronaceae</taxon>
        <taxon>Natronogracilivirga</taxon>
    </lineage>
</organism>
<feature type="transmembrane region" description="Helical" evidence="1">
    <location>
        <begin position="12"/>
        <end position="36"/>
    </location>
</feature>
<proteinExistence type="predicted"/>
<evidence type="ECO:0000256" key="1">
    <source>
        <dbReference type="SAM" id="Phobius"/>
    </source>
</evidence>
<dbReference type="RefSeq" id="WP_210509880.1">
    <property type="nucleotide sequence ID" value="NZ_JAFIDN010000001.1"/>
</dbReference>
<reference evidence="2" key="1">
    <citation type="submission" date="2021-02" db="EMBL/GenBank/DDBJ databases">
        <title>Natronogracilivirga saccharolytica gen. nov. sp. nov. a new anaerobic, haloalkiliphilic carbohydrate-fermenting bacterium from soda lake and proposing of Cyclonatronumiaceae fam. nov. in the phylum Balneolaeota.</title>
        <authorList>
            <person name="Zhilina T.N."/>
            <person name="Sorokin D.Y."/>
            <person name="Zavarzina D.G."/>
            <person name="Toshchakov S.V."/>
            <person name="Kublanov I.V."/>
        </authorList>
    </citation>
    <scope>NUCLEOTIDE SEQUENCE</scope>
    <source>
        <strain evidence="2">Z-1702</strain>
    </source>
</reference>
<keyword evidence="1" id="KW-0472">Membrane</keyword>
<dbReference type="Proteomes" id="UP000673975">
    <property type="component" value="Unassembled WGS sequence"/>
</dbReference>
<evidence type="ECO:0000313" key="3">
    <source>
        <dbReference type="Proteomes" id="UP000673975"/>
    </source>
</evidence>
<evidence type="ECO:0000313" key="2">
    <source>
        <dbReference type="EMBL" id="MBP3191400.1"/>
    </source>
</evidence>
<accession>A0A8J7RIT7</accession>
<dbReference type="AlphaFoldDB" id="A0A8J7RIT7"/>
<feature type="transmembrane region" description="Helical" evidence="1">
    <location>
        <begin position="126"/>
        <end position="150"/>
    </location>
</feature>
<name>A0A8J7RIT7_9BACT</name>
<keyword evidence="1" id="KW-1133">Transmembrane helix</keyword>
<dbReference type="EMBL" id="JAFIDN010000001">
    <property type="protein sequence ID" value="MBP3191400.1"/>
    <property type="molecule type" value="Genomic_DNA"/>
</dbReference>
<gene>
    <name evidence="2" type="ORF">NATSA_01870</name>
</gene>
<feature type="transmembrane region" description="Helical" evidence="1">
    <location>
        <begin position="56"/>
        <end position="79"/>
    </location>
</feature>
<protein>
    <submittedName>
        <fullName evidence="2">Uncharacterized protein</fullName>
    </submittedName>
</protein>
<sequence length="162" mass="17485">MISSGIFWRTVISGFIATFVMMMIAFVQGGVGLPAIDVGHLIKASFNEVHPDEPYGIMWGNAAFYMGGILLALIWVAFLQKRIPGNWFVQGIIYGVIISLFAGLILSPLVALAAGDAVGIFYFDTWFPGLIFLAGLTMHLGYGIVLLLCLRYAGVSGPDPHS</sequence>
<keyword evidence="3" id="KW-1185">Reference proteome</keyword>
<keyword evidence="1" id="KW-0812">Transmembrane</keyword>